<proteinExistence type="predicted"/>
<keyword evidence="3" id="KW-1185">Reference proteome</keyword>
<evidence type="ECO:0000313" key="2">
    <source>
        <dbReference type="EMBL" id="EHK62802.1"/>
    </source>
</evidence>
<protein>
    <submittedName>
        <fullName evidence="2">Uncharacterized protein</fullName>
    </submittedName>
</protein>
<evidence type="ECO:0000313" key="3">
    <source>
        <dbReference type="Proteomes" id="UP000003113"/>
    </source>
</evidence>
<dbReference type="AlphaFoldDB" id="H0FG09"/>
<comment type="caution">
    <text evidence="2">The sequence shown here is derived from an EMBL/GenBank/DDBJ whole genome shotgun (WGS) entry which is preliminary data.</text>
</comment>
<dbReference type="EMBL" id="AGUF01000104">
    <property type="protein sequence ID" value="EHK62802.1"/>
    <property type="molecule type" value="Genomic_DNA"/>
</dbReference>
<feature type="transmembrane region" description="Helical" evidence="1">
    <location>
        <begin position="12"/>
        <end position="30"/>
    </location>
</feature>
<keyword evidence="1" id="KW-0472">Membrane</keyword>
<dbReference type="OrthoDB" id="6064818at2"/>
<dbReference type="STRING" id="477184.KYC_28647"/>
<dbReference type="eggNOG" id="ENOG502ZECP">
    <property type="taxonomic scope" value="Bacteria"/>
</dbReference>
<evidence type="ECO:0000256" key="1">
    <source>
        <dbReference type="SAM" id="Phobius"/>
    </source>
</evidence>
<name>H0FG09_9BURK</name>
<organism evidence="2 3">
    <name type="scientific">Achromobacter arsenitoxydans SY8</name>
    <dbReference type="NCBI Taxonomy" id="477184"/>
    <lineage>
        <taxon>Bacteria</taxon>
        <taxon>Pseudomonadati</taxon>
        <taxon>Pseudomonadota</taxon>
        <taxon>Betaproteobacteria</taxon>
        <taxon>Burkholderiales</taxon>
        <taxon>Alcaligenaceae</taxon>
        <taxon>Achromobacter</taxon>
    </lineage>
</organism>
<dbReference type="PATRIC" id="fig|477184.5.peg.5611"/>
<reference evidence="2 3" key="1">
    <citation type="journal article" date="2012" name="J. Bacteriol.">
        <title>Genome sequence of the highly efficient arsenite-oxidizing bacterium Achromobacter arsenitoxydans SY8.</title>
        <authorList>
            <person name="Li X."/>
            <person name="Hu Y."/>
            <person name="Gong J."/>
            <person name="Lin Y."/>
            <person name="Johnstone L."/>
            <person name="Rensing C."/>
            <person name="Wang G."/>
        </authorList>
    </citation>
    <scope>NUCLEOTIDE SEQUENCE [LARGE SCALE GENOMIC DNA]</scope>
    <source>
        <strain evidence="2 3">SY8</strain>
    </source>
</reference>
<accession>H0FG09</accession>
<sequence>MSDFSDAWPDWGKWVLLGLLLSLAQAAFMLRRESRRREAGRRDARRREAIRVSGQSSTARITAARDTNKRIGETLYYVIELTVDVAATSCTPAFTRTLEVPLSPLNLANFGVGKTIQVRVDPSTRELAVDQPT</sequence>
<dbReference type="Proteomes" id="UP000003113">
    <property type="component" value="Unassembled WGS sequence"/>
</dbReference>
<keyword evidence="1" id="KW-1133">Transmembrane helix</keyword>
<dbReference type="RefSeq" id="WP_008169029.1">
    <property type="nucleotide sequence ID" value="NZ_AGUF01000104.1"/>
</dbReference>
<keyword evidence="1" id="KW-0812">Transmembrane</keyword>
<gene>
    <name evidence="2" type="ORF">KYC_28647</name>
</gene>